<dbReference type="PANTHER" id="PTHR41309">
    <property type="entry name" value="MEMBRANE PROTEIN-RELATED"/>
    <property type="match status" value="1"/>
</dbReference>
<dbReference type="Pfam" id="PF13346">
    <property type="entry name" value="ABC2_membrane_5"/>
    <property type="match status" value="1"/>
</dbReference>
<keyword evidence="3" id="KW-1185">Reference proteome</keyword>
<evidence type="ECO:0000256" key="1">
    <source>
        <dbReference type="SAM" id="Phobius"/>
    </source>
</evidence>
<dbReference type="Proteomes" id="UP000076603">
    <property type="component" value="Unassembled WGS sequence"/>
</dbReference>
<name>A0A162RYC4_9CLOT</name>
<feature type="transmembrane region" description="Helical" evidence="1">
    <location>
        <begin position="189"/>
        <end position="213"/>
    </location>
</feature>
<dbReference type="InterPro" id="IPR025699">
    <property type="entry name" value="ABC2_memb-like"/>
</dbReference>
<evidence type="ECO:0000313" key="2">
    <source>
        <dbReference type="EMBL" id="KZL90543.1"/>
    </source>
</evidence>
<dbReference type="PANTHER" id="PTHR41309:SF2">
    <property type="entry name" value="MEMBRANE PROTEIN"/>
    <property type="match status" value="1"/>
</dbReference>
<comment type="caution">
    <text evidence="2">The sequence shown here is derived from an EMBL/GenBank/DDBJ whole genome shotgun (WGS) entry which is preliminary data.</text>
</comment>
<evidence type="ECO:0008006" key="4">
    <source>
        <dbReference type="Google" id="ProtNLM"/>
    </source>
</evidence>
<dbReference type="RefSeq" id="WP_066626822.1">
    <property type="nucleotide sequence ID" value="NZ_FQXL01000011.1"/>
</dbReference>
<feature type="transmembrane region" description="Helical" evidence="1">
    <location>
        <begin position="79"/>
        <end position="101"/>
    </location>
</feature>
<keyword evidence="1" id="KW-1133">Transmembrane helix</keyword>
<organism evidence="2 3">
    <name type="scientific">Clostridium magnum DSM 2767</name>
    <dbReference type="NCBI Taxonomy" id="1121326"/>
    <lineage>
        <taxon>Bacteria</taxon>
        <taxon>Bacillati</taxon>
        <taxon>Bacillota</taxon>
        <taxon>Clostridia</taxon>
        <taxon>Eubacteriales</taxon>
        <taxon>Clostridiaceae</taxon>
        <taxon>Clostridium</taxon>
    </lineage>
</organism>
<dbReference type="PATRIC" id="fig|1121326.3.peg.4377"/>
<gene>
    <name evidence="2" type="ORF">CLMAG_43150</name>
</gene>
<dbReference type="EMBL" id="LWAE01000005">
    <property type="protein sequence ID" value="KZL90543.1"/>
    <property type="molecule type" value="Genomic_DNA"/>
</dbReference>
<feature type="transmembrane region" description="Helical" evidence="1">
    <location>
        <begin position="15"/>
        <end position="32"/>
    </location>
</feature>
<keyword evidence="1" id="KW-0812">Transmembrane</keyword>
<feature type="transmembrane region" description="Helical" evidence="1">
    <location>
        <begin position="149"/>
        <end position="169"/>
    </location>
</feature>
<evidence type="ECO:0000313" key="3">
    <source>
        <dbReference type="Proteomes" id="UP000076603"/>
    </source>
</evidence>
<reference evidence="2 3" key="1">
    <citation type="submission" date="2016-04" db="EMBL/GenBank/DDBJ databases">
        <title>Genome sequence of Clostridium magnum DSM 2767.</title>
        <authorList>
            <person name="Poehlein A."/>
            <person name="Uhlig R."/>
            <person name="Fischer R."/>
            <person name="Bahl H."/>
            <person name="Daniel R."/>
        </authorList>
    </citation>
    <scope>NUCLEOTIDE SEQUENCE [LARGE SCALE GENOMIC DNA]</scope>
    <source>
        <strain evidence="2 3">DSM 2767</strain>
    </source>
</reference>
<feature type="transmembrane region" description="Helical" evidence="1">
    <location>
        <begin position="38"/>
        <end position="58"/>
    </location>
</feature>
<dbReference type="AlphaFoldDB" id="A0A162RYC4"/>
<protein>
    <recommendedName>
        <fullName evidence="4">ABC-2 family transporter protein</fullName>
    </recommendedName>
</protein>
<proteinExistence type="predicted"/>
<feature type="transmembrane region" description="Helical" evidence="1">
    <location>
        <begin position="121"/>
        <end position="140"/>
    </location>
</feature>
<dbReference type="OrthoDB" id="2917865at2"/>
<sequence length="218" mass="24956">MFSLVLKDILVQKKYVVFSVFYAIFFSFLFKYDTNSPMVFTMIPIMVSYMLVIGACGYDDKNKCEIMLNSLPINRSILVISKYLSTITFIFIGILLTFATTTILNISGFAKFNKLMSLEDILVPVVGVLLFACLYFPFYFKLGYQKSRYFITAVFFLIFAIPTTLSKIIPKGSTPPSFIVYLNSQPDLIIGMFITAVTFILLLISICFSIRFYHNRDL</sequence>
<keyword evidence="1" id="KW-0472">Membrane</keyword>
<accession>A0A162RYC4</accession>
<dbReference type="STRING" id="1121326.CLMAG_43150"/>